<protein>
    <recommendedName>
        <fullName evidence="3">C2H2-type domain-containing protein</fullName>
    </recommendedName>
</protein>
<dbReference type="PROSITE" id="PS00028">
    <property type="entry name" value="ZINC_FINGER_C2H2_1"/>
    <property type="match status" value="2"/>
</dbReference>
<dbReference type="GO" id="GO:0000993">
    <property type="term" value="F:RNA polymerase II complex binding"/>
    <property type="evidence" value="ECO:0007669"/>
    <property type="project" value="TreeGrafter"/>
</dbReference>
<feature type="compositionally biased region" description="Low complexity" evidence="2">
    <location>
        <begin position="481"/>
        <end position="491"/>
    </location>
</feature>
<feature type="domain" description="C2H2-type" evidence="3">
    <location>
        <begin position="162"/>
        <end position="190"/>
    </location>
</feature>
<dbReference type="SMART" id="SM00355">
    <property type="entry name" value="ZnF_C2H2"/>
    <property type="match status" value="3"/>
</dbReference>
<proteinExistence type="predicted"/>
<feature type="compositionally biased region" description="Polar residues" evidence="2">
    <location>
        <begin position="425"/>
        <end position="437"/>
    </location>
</feature>
<dbReference type="Gene3D" id="3.30.160.60">
    <property type="entry name" value="Classic Zinc Finger"/>
    <property type="match status" value="1"/>
</dbReference>
<comment type="caution">
    <text evidence="4">The sequence shown here is derived from an EMBL/GenBank/DDBJ whole genome shotgun (WGS) entry which is preliminary data.</text>
</comment>
<keyword evidence="5" id="KW-1185">Reference proteome</keyword>
<feature type="compositionally biased region" description="Low complexity" evidence="2">
    <location>
        <begin position="582"/>
        <end position="598"/>
    </location>
</feature>
<keyword evidence="1" id="KW-0479">Metal-binding</keyword>
<evidence type="ECO:0000313" key="4">
    <source>
        <dbReference type="EMBL" id="KAJ4386154.1"/>
    </source>
</evidence>
<dbReference type="PANTHER" id="PTHR12460">
    <property type="entry name" value="CYCLIN-DEPENDENT KINASE INHIBITOR-RELATED PROTEIN"/>
    <property type="match status" value="1"/>
</dbReference>
<feature type="compositionally biased region" description="Low complexity" evidence="2">
    <location>
        <begin position="43"/>
        <end position="58"/>
    </location>
</feature>
<evidence type="ECO:0000256" key="1">
    <source>
        <dbReference type="PROSITE-ProRule" id="PRU00042"/>
    </source>
</evidence>
<dbReference type="GO" id="GO:0031124">
    <property type="term" value="P:mRNA 3'-end processing"/>
    <property type="evidence" value="ECO:0007669"/>
    <property type="project" value="TreeGrafter"/>
</dbReference>
<feature type="compositionally biased region" description="Pro residues" evidence="2">
    <location>
        <begin position="448"/>
        <end position="472"/>
    </location>
</feature>
<dbReference type="InterPro" id="IPR013087">
    <property type="entry name" value="Znf_C2H2_type"/>
</dbReference>
<feature type="region of interest" description="Disordered" evidence="2">
    <location>
        <begin position="43"/>
        <end position="126"/>
    </location>
</feature>
<feature type="domain" description="C2H2-type" evidence="3">
    <location>
        <begin position="191"/>
        <end position="214"/>
    </location>
</feature>
<evidence type="ECO:0000256" key="2">
    <source>
        <dbReference type="SAM" id="MobiDB-lite"/>
    </source>
</evidence>
<keyword evidence="1" id="KW-0863">Zinc-finger</keyword>
<feature type="compositionally biased region" description="Basic and acidic residues" evidence="2">
    <location>
        <begin position="635"/>
        <end position="646"/>
    </location>
</feature>
<name>A0A9W8YJY8_9PEZI</name>
<keyword evidence="1" id="KW-0862">Zinc</keyword>
<evidence type="ECO:0000259" key="3">
    <source>
        <dbReference type="PROSITE" id="PS50157"/>
    </source>
</evidence>
<organism evidence="4 5">
    <name type="scientific">Gnomoniopsis smithogilvyi</name>
    <dbReference type="NCBI Taxonomy" id="1191159"/>
    <lineage>
        <taxon>Eukaryota</taxon>
        <taxon>Fungi</taxon>
        <taxon>Dikarya</taxon>
        <taxon>Ascomycota</taxon>
        <taxon>Pezizomycotina</taxon>
        <taxon>Sordariomycetes</taxon>
        <taxon>Sordariomycetidae</taxon>
        <taxon>Diaporthales</taxon>
        <taxon>Gnomoniaceae</taxon>
        <taxon>Gnomoniopsis</taxon>
    </lineage>
</organism>
<reference evidence="4" key="1">
    <citation type="submission" date="2022-10" db="EMBL/GenBank/DDBJ databases">
        <title>Tapping the CABI collections for fungal endophytes: first genome assemblies for Collariella, Neodidymelliopsis, Ascochyta clinopodiicola, Didymella pomorum, Didymosphaeria variabile, Neocosmospora piperis and Neocucurbitaria cava.</title>
        <authorList>
            <person name="Hill R."/>
        </authorList>
    </citation>
    <scope>NUCLEOTIDE SEQUENCE</scope>
    <source>
        <strain evidence="4">IMI 355082</strain>
    </source>
</reference>
<dbReference type="OrthoDB" id="654211at2759"/>
<dbReference type="SUPFAM" id="SSF57667">
    <property type="entry name" value="beta-beta-alpha zinc fingers"/>
    <property type="match status" value="1"/>
</dbReference>
<gene>
    <name evidence="4" type="ORF">N0V93_009047</name>
</gene>
<dbReference type="AlphaFoldDB" id="A0A9W8YJY8"/>
<dbReference type="EMBL" id="JAPEVB010000006">
    <property type="protein sequence ID" value="KAJ4386154.1"/>
    <property type="molecule type" value="Genomic_DNA"/>
</dbReference>
<dbReference type="PANTHER" id="PTHR12460:SF0">
    <property type="entry name" value="CID DOMAIN-CONTAINING PROTEIN-RELATED"/>
    <property type="match status" value="1"/>
</dbReference>
<evidence type="ECO:0000313" key="5">
    <source>
        <dbReference type="Proteomes" id="UP001140453"/>
    </source>
</evidence>
<dbReference type="InterPro" id="IPR036236">
    <property type="entry name" value="Znf_C2H2_sf"/>
</dbReference>
<dbReference type="GO" id="GO:0008270">
    <property type="term" value="F:zinc ion binding"/>
    <property type="evidence" value="ECO:0007669"/>
    <property type="project" value="UniProtKB-KW"/>
</dbReference>
<feature type="compositionally biased region" description="Polar residues" evidence="2">
    <location>
        <begin position="59"/>
        <end position="89"/>
    </location>
</feature>
<feature type="region of interest" description="Disordered" evidence="2">
    <location>
        <begin position="563"/>
        <end position="647"/>
    </location>
</feature>
<dbReference type="PROSITE" id="PS50157">
    <property type="entry name" value="ZINC_FINGER_C2H2_2"/>
    <property type="match status" value="2"/>
</dbReference>
<sequence>MENQQDPSRDSCDSLALARKHVRALTEGGLSREALLRALLEQEEASSSLAPLASQGAPQTQVKKSSPLSRTISLSQPKSRSHWSSSTNGRSREEEDRPPSPSQLSTLSAAHSGTGSGTGSRGSYLSTHTTATTLSSRSSTITQFPGHELAGSRPASASTRAYWCTSCDTEFKRKFDWKRHEDEFHERYKKYPCPDCNRVFWGANTFNQHHKTRHNCKTCPHADKVIKYTRKKRAWACGFCAAFLPSMDRYIDHIGLHYESGRTKAHWYHSNVIYGLLHQPGINAEWKNIIGSRFSHIPKEQQPRYGWDAKTTGRKQGFLENETAGNLQDLLEFFNPTKDDPAQVARLAFDFAELTPANHVPGGNFEGPRKAPLPPPPAPKRDKSSSSRRKPSGPQKELAPTPAVKERPITQWPGFQPHDVPDMPSATTVPSNGNDTDVQMPDYDTTAVPPPLFSNAMSPPPPQYSHHQPPPGIAISPSSDQPTFLTPTTPLSQPPSTPFPGMQPRDTVVELLSEYMSQDQMHGLEESNMPDMPDMHHMSTPLCQNPPFGQYDDWNSICSTMVDDLNAPRQNGPPLPPAPHEQQQQQQQQQQQPQQQQQRAVRRSDFWAPSGDGPESMYVDNVQACDLASLPPHPSIHEGTHGRRSDVWASTVDYEGLGYEDEIAPPPPASNWL</sequence>
<feature type="region of interest" description="Disordered" evidence="2">
    <location>
        <begin position="359"/>
        <end position="504"/>
    </location>
</feature>
<dbReference type="Proteomes" id="UP001140453">
    <property type="component" value="Unassembled WGS sequence"/>
</dbReference>
<accession>A0A9W8YJY8</accession>